<protein>
    <submittedName>
        <fullName evidence="2">Uncharacterized protein</fullName>
    </submittedName>
</protein>
<feature type="compositionally biased region" description="Polar residues" evidence="1">
    <location>
        <begin position="45"/>
        <end position="58"/>
    </location>
</feature>
<evidence type="ECO:0000256" key="1">
    <source>
        <dbReference type="SAM" id="MobiDB-lite"/>
    </source>
</evidence>
<feature type="compositionally biased region" description="Basic and acidic residues" evidence="1">
    <location>
        <begin position="119"/>
        <end position="138"/>
    </location>
</feature>
<proteinExistence type="predicted"/>
<feature type="region of interest" description="Disordered" evidence="1">
    <location>
        <begin position="1"/>
        <end position="58"/>
    </location>
</feature>
<feature type="compositionally biased region" description="Polar residues" evidence="1">
    <location>
        <begin position="152"/>
        <end position="164"/>
    </location>
</feature>
<accession>A0A7S1ZP90</accession>
<evidence type="ECO:0000313" key="2">
    <source>
        <dbReference type="EMBL" id="CAD9345029.1"/>
    </source>
</evidence>
<gene>
    <name evidence="2" type="ORF">DBRI1063_LOCUS18635</name>
</gene>
<organism evidence="2">
    <name type="scientific">Ditylum brightwellii</name>
    <dbReference type="NCBI Taxonomy" id="49249"/>
    <lineage>
        <taxon>Eukaryota</taxon>
        <taxon>Sar</taxon>
        <taxon>Stramenopiles</taxon>
        <taxon>Ochrophyta</taxon>
        <taxon>Bacillariophyta</taxon>
        <taxon>Mediophyceae</taxon>
        <taxon>Lithodesmiophycidae</taxon>
        <taxon>Lithodesmiales</taxon>
        <taxon>Lithodesmiaceae</taxon>
        <taxon>Ditylum</taxon>
    </lineage>
</organism>
<sequence>MLRRKHHGGDIGDGALGSTLKKSSPNPRSPSYLKDKPLAHHVTRTSESTSPASISANKIRSASKLCCSKLLPIFFMLMSLAQVTNKSTQGANIRMEKVLRGSITARGNNIKNLDIITKQKQEKQPRHPHADEHHHDNIDSYPRQPDRPPPLNSASQAMKHQPSSWVDGERKPKKELLELMKRQKQGLDKGAPILTRYLGDDVKVWAKKEEEGEWKEMVKKKEAQFKRDGMNERKANTTVSTAVDLVDKDHVFEEGLDTIVRKAIAALPEAEVNDDEKDKQLKDEKEEVFGKKDGPNRMKRETNGVAKSFASPIDAIHPKEGMEAVVLLEPTIGKHRPSKDAVFAFAEGYDLSIYLCFVESLRETGFDGDIVLSVSALENLKEGVEEYLRSVENIVLYTVEWTCLDGEGKETYETNGGIRHCQMNEFYGLHDVNEPDEHPISEPDPREARPVATARYELYWLWATKYESHSWIMLIDSRDAYFQLDPFEGVEREEDEDKSDGSLYFYAENAEVSNLGESSYNRNWLTKAYGLDAISSFLKEPVICSGSTMGGQVAIETYLRAMVAEFDETKCKMKGCDQGFHNYLLYSHKLDGAAGIRSVKVHAQGDGIINNLGVMRTKPLSEWGIFDVDRKEVLNWDKSVSPVVHQFDRDNELNNVIKERKRQMAKKWKEQRQ</sequence>
<feature type="region of interest" description="Disordered" evidence="1">
    <location>
        <begin position="119"/>
        <end position="170"/>
    </location>
</feature>
<dbReference type="EMBL" id="HBGN01028901">
    <property type="protein sequence ID" value="CAD9345029.1"/>
    <property type="molecule type" value="Transcribed_RNA"/>
</dbReference>
<name>A0A7S1ZP90_9STRA</name>
<dbReference type="AlphaFoldDB" id="A0A7S1ZP90"/>
<reference evidence="2" key="1">
    <citation type="submission" date="2021-01" db="EMBL/GenBank/DDBJ databases">
        <authorList>
            <person name="Corre E."/>
            <person name="Pelletier E."/>
            <person name="Niang G."/>
            <person name="Scheremetjew M."/>
            <person name="Finn R."/>
            <person name="Kale V."/>
            <person name="Holt S."/>
            <person name="Cochrane G."/>
            <person name="Meng A."/>
            <person name="Brown T."/>
            <person name="Cohen L."/>
        </authorList>
    </citation>
    <scope>NUCLEOTIDE SEQUENCE</scope>
    <source>
        <strain evidence="2">Pop2</strain>
    </source>
</reference>